<name>R0LYP2_ANAPL</name>
<evidence type="ECO:0000313" key="1">
    <source>
        <dbReference type="EMBL" id="EOB05588.1"/>
    </source>
</evidence>
<reference evidence="2" key="1">
    <citation type="journal article" date="2013" name="Nat. Genet.">
        <title>The duck genome and transcriptome provide insight into an avian influenza virus reservoir species.</title>
        <authorList>
            <person name="Huang Y."/>
            <person name="Li Y."/>
            <person name="Burt D.W."/>
            <person name="Chen H."/>
            <person name="Zhang Y."/>
            <person name="Qian W."/>
            <person name="Kim H."/>
            <person name="Gan S."/>
            <person name="Zhao Y."/>
            <person name="Li J."/>
            <person name="Yi K."/>
            <person name="Feng H."/>
            <person name="Zhu P."/>
            <person name="Li B."/>
            <person name="Liu Q."/>
            <person name="Fairley S."/>
            <person name="Magor K.E."/>
            <person name="Du Z."/>
            <person name="Hu X."/>
            <person name="Goodman L."/>
            <person name="Tafer H."/>
            <person name="Vignal A."/>
            <person name="Lee T."/>
            <person name="Kim K.W."/>
            <person name="Sheng Z."/>
            <person name="An Y."/>
            <person name="Searle S."/>
            <person name="Herrero J."/>
            <person name="Groenen M.A."/>
            <person name="Crooijmans R.P."/>
            <person name="Faraut T."/>
            <person name="Cai Q."/>
            <person name="Webster R.G."/>
            <person name="Aldridge J.R."/>
            <person name="Warren W.C."/>
            <person name="Bartschat S."/>
            <person name="Kehr S."/>
            <person name="Marz M."/>
            <person name="Stadler P.F."/>
            <person name="Smith J."/>
            <person name="Kraus R.H."/>
            <person name="Zhao Y."/>
            <person name="Ren L."/>
            <person name="Fei J."/>
            <person name="Morisson M."/>
            <person name="Kaiser P."/>
            <person name="Griffin D.K."/>
            <person name="Rao M."/>
            <person name="Pitel F."/>
            <person name="Wang J."/>
            <person name="Li N."/>
        </authorList>
    </citation>
    <scope>NUCLEOTIDE SEQUENCE [LARGE SCALE GENOMIC DNA]</scope>
</reference>
<dbReference type="EMBL" id="KB742680">
    <property type="protein sequence ID" value="EOB05588.1"/>
    <property type="molecule type" value="Genomic_DNA"/>
</dbReference>
<gene>
    <name evidence="1" type="ORF">Anapl_06931</name>
</gene>
<evidence type="ECO:0000313" key="2">
    <source>
        <dbReference type="Proteomes" id="UP000296049"/>
    </source>
</evidence>
<protein>
    <submittedName>
        <fullName evidence="1">Uncharacterized protein</fullName>
    </submittedName>
</protein>
<dbReference type="Proteomes" id="UP000296049">
    <property type="component" value="Unassembled WGS sequence"/>
</dbReference>
<keyword evidence="2" id="KW-1185">Reference proteome</keyword>
<sequence length="421" mass="45864">MGGAPASVLGVRAGKCRGSAAPPRVGLTPVCRRLAEAAAGSGGLLEGVKTLKSPGANAVLRYRRCHGSRAPVLSSQCSCSQVESSRTEQVLREVEALLGHSYSSSTPSLREVEALLQQQHPLIVCVWLVYLGKTPHKCKDVEVMPVFSESQAESFPTHAPESTRCRFSCMLLPGWLASRLLNTRSSRTQDGPAGWTLILLPFCHIPSTTGFSVSGTSKESLLKLVAFRGLQRLSPLYGGDQLVQMLGILKPGSQFIAVTDQATYGRKQDFLQRQIKFLPRHFIEILENKQTTLVQWWKQRRPSLGQLPETWRASDGVTAAHTSISRAFLRSVAQALSFLKKSLFPWISRDTGTRGPSSHPKGLAVVAGSDFMRVLQVPSSLGRACKDAFVSECFSERCISAKFGAALLSIPAAVCKRKLKY</sequence>
<organism evidence="1 2">
    <name type="scientific">Anas platyrhynchos</name>
    <name type="common">Mallard</name>
    <name type="synonym">Anas boschas</name>
    <dbReference type="NCBI Taxonomy" id="8839"/>
    <lineage>
        <taxon>Eukaryota</taxon>
        <taxon>Metazoa</taxon>
        <taxon>Chordata</taxon>
        <taxon>Craniata</taxon>
        <taxon>Vertebrata</taxon>
        <taxon>Euteleostomi</taxon>
        <taxon>Archelosauria</taxon>
        <taxon>Archosauria</taxon>
        <taxon>Dinosauria</taxon>
        <taxon>Saurischia</taxon>
        <taxon>Theropoda</taxon>
        <taxon>Coelurosauria</taxon>
        <taxon>Aves</taxon>
        <taxon>Neognathae</taxon>
        <taxon>Galloanserae</taxon>
        <taxon>Anseriformes</taxon>
        <taxon>Anatidae</taxon>
        <taxon>Anatinae</taxon>
        <taxon>Anas</taxon>
    </lineage>
</organism>
<proteinExistence type="predicted"/>
<dbReference type="AlphaFoldDB" id="R0LYP2"/>
<accession>R0LYP2</accession>